<evidence type="ECO:0000256" key="5">
    <source>
        <dbReference type="RuleBase" id="RU000489"/>
    </source>
</evidence>
<dbReference type="Proteomes" id="UP000183200">
    <property type="component" value="Unassembled WGS sequence"/>
</dbReference>
<dbReference type="EMBL" id="FNGY01000009">
    <property type="protein sequence ID" value="SDN81773.1"/>
    <property type="molecule type" value="Genomic_DNA"/>
</dbReference>
<evidence type="ECO:0000256" key="7">
    <source>
        <dbReference type="SAM" id="SignalP"/>
    </source>
</evidence>
<comment type="similarity">
    <text evidence="6">Belongs to the glycosyl hydrolase 18 family.</text>
</comment>
<proteinExistence type="inferred from homology"/>
<comment type="catalytic activity">
    <reaction evidence="1">
        <text>Random endo-hydrolysis of N-acetyl-beta-D-glucosaminide (1-&gt;4)-beta-linkages in chitin and chitodextrins.</text>
        <dbReference type="EC" id="3.2.1.14"/>
    </reaction>
</comment>
<keyword evidence="7" id="KW-0732">Signal</keyword>
<dbReference type="GO" id="GO:0005975">
    <property type="term" value="P:carbohydrate metabolic process"/>
    <property type="evidence" value="ECO:0007669"/>
    <property type="project" value="InterPro"/>
</dbReference>
<dbReference type="Pfam" id="PF00704">
    <property type="entry name" value="Glyco_hydro_18"/>
    <property type="match status" value="1"/>
</dbReference>
<dbReference type="InterPro" id="IPR001579">
    <property type="entry name" value="Glyco_hydro_18_chit_AS"/>
</dbReference>
<keyword evidence="3 5" id="KW-0378">Hydrolase</keyword>
<dbReference type="PROSITE" id="PS51910">
    <property type="entry name" value="GH18_2"/>
    <property type="match status" value="1"/>
</dbReference>
<dbReference type="PROSITE" id="PS51257">
    <property type="entry name" value="PROKAR_LIPOPROTEIN"/>
    <property type="match status" value="1"/>
</dbReference>
<dbReference type="SUPFAM" id="SSF51445">
    <property type="entry name" value="(Trans)glycosidases"/>
    <property type="match status" value="1"/>
</dbReference>
<protein>
    <recommendedName>
        <fullName evidence="2">chitinase</fullName>
        <ecNumber evidence="2">3.2.1.14</ecNumber>
    </recommendedName>
</protein>
<evidence type="ECO:0000256" key="3">
    <source>
        <dbReference type="ARBA" id="ARBA00022801"/>
    </source>
</evidence>
<dbReference type="InterPro" id="IPR001223">
    <property type="entry name" value="Glyco_hydro18_cat"/>
</dbReference>
<name>A0A1H0EHD9_9SPHI</name>
<dbReference type="STRING" id="430522.BFS30_04620"/>
<keyword evidence="10" id="KW-1185">Reference proteome</keyword>
<dbReference type="InterPro" id="IPR011583">
    <property type="entry name" value="Chitinase_II/V-like_cat"/>
</dbReference>
<dbReference type="AlphaFoldDB" id="A0A1H0EHD9"/>
<dbReference type="GO" id="GO:0008061">
    <property type="term" value="F:chitin binding"/>
    <property type="evidence" value="ECO:0007669"/>
    <property type="project" value="InterPro"/>
</dbReference>
<organism evidence="9 10">
    <name type="scientific">Pedobacter steynii</name>
    <dbReference type="NCBI Taxonomy" id="430522"/>
    <lineage>
        <taxon>Bacteria</taxon>
        <taxon>Pseudomonadati</taxon>
        <taxon>Bacteroidota</taxon>
        <taxon>Sphingobacteriia</taxon>
        <taxon>Sphingobacteriales</taxon>
        <taxon>Sphingobacteriaceae</taxon>
        <taxon>Pedobacter</taxon>
    </lineage>
</organism>
<evidence type="ECO:0000313" key="10">
    <source>
        <dbReference type="Proteomes" id="UP000183200"/>
    </source>
</evidence>
<feature type="chain" id="PRO_5010158102" description="chitinase" evidence="7">
    <location>
        <begin position="28"/>
        <end position="336"/>
    </location>
</feature>
<evidence type="ECO:0000256" key="4">
    <source>
        <dbReference type="ARBA" id="ARBA00023295"/>
    </source>
</evidence>
<feature type="domain" description="GH18" evidence="8">
    <location>
        <begin position="45"/>
        <end position="336"/>
    </location>
</feature>
<dbReference type="GO" id="GO:0005576">
    <property type="term" value="C:extracellular region"/>
    <property type="evidence" value="ECO:0007669"/>
    <property type="project" value="TreeGrafter"/>
</dbReference>
<dbReference type="InterPro" id="IPR017853">
    <property type="entry name" value="GH"/>
</dbReference>
<evidence type="ECO:0000256" key="6">
    <source>
        <dbReference type="RuleBase" id="RU004453"/>
    </source>
</evidence>
<evidence type="ECO:0000313" key="9">
    <source>
        <dbReference type="EMBL" id="SDN81773.1"/>
    </source>
</evidence>
<dbReference type="RefSeq" id="WP_074611507.1">
    <property type="nucleotide sequence ID" value="NZ_FNGY01000009.1"/>
</dbReference>
<accession>A0A1H0EHD9</accession>
<dbReference type="GO" id="GO:0008843">
    <property type="term" value="F:endochitinase activity"/>
    <property type="evidence" value="ECO:0007669"/>
    <property type="project" value="UniProtKB-EC"/>
</dbReference>
<dbReference type="EC" id="3.2.1.14" evidence="2"/>
<dbReference type="InterPro" id="IPR050314">
    <property type="entry name" value="Glycosyl_Hydrlase_18"/>
</dbReference>
<evidence type="ECO:0000259" key="8">
    <source>
        <dbReference type="PROSITE" id="PS51910"/>
    </source>
</evidence>
<dbReference type="OrthoDB" id="9775889at2"/>
<dbReference type="Gene3D" id="3.40.5.30">
    <property type="entry name" value="(Trans)glycosidases - domain 2"/>
    <property type="match status" value="1"/>
</dbReference>
<evidence type="ECO:0000256" key="1">
    <source>
        <dbReference type="ARBA" id="ARBA00000822"/>
    </source>
</evidence>
<feature type="signal peptide" evidence="7">
    <location>
        <begin position="1"/>
        <end position="27"/>
    </location>
</feature>
<dbReference type="GO" id="GO:0006032">
    <property type="term" value="P:chitin catabolic process"/>
    <property type="evidence" value="ECO:0007669"/>
    <property type="project" value="TreeGrafter"/>
</dbReference>
<keyword evidence="4 5" id="KW-0326">Glycosidase</keyword>
<dbReference type="SMART" id="SM00636">
    <property type="entry name" value="Glyco_18"/>
    <property type="match status" value="1"/>
</dbReference>
<dbReference type="PANTHER" id="PTHR11177:SF317">
    <property type="entry name" value="CHITINASE 12-RELATED"/>
    <property type="match status" value="1"/>
</dbReference>
<sequence>MKPIKLFFQLICLSLILTGCSKTPVKAAEPEIKKEDPKKEESGRFKVVGYMFAGGDLLAESAKIDLSKITHLNIAFINPDALGVFAPVAGLTELVKKAHLQQVKVIAAIAGGDPPQYLKELLKPDKRKILVDGLMQLTRTYNLDGIDVDLEGDFVNEHYEAFVTDLSAALKKESKLMTAAVATWNSAAYSDKALALLDLINIMSYDQTGPWRKDKPGPHSTYEAAEIDFNHWNVLRGIPAERLVLGLPFYAYGFGADIPESLTYGDIVQRYPGAEKVDLWELPGKGTFYYNGWPTIKKKLSYALQKKAGGVMIWQLLGDAGGEHSLLKAIHGDIKN</sequence>
<gene>
    <name evidence="9" type="ORF">SAMN05421820_109288</name>
</gene>
<evidence type="ECO:0000256" key="2">
    <source>
        <dbReference type="ARBA" id="ARBA00012729"/>
    </source>
</evidence>
<reference evidence="10" key="1">
    <citation type="submission" date="2016-10" db="EMBL/GenBank/DDBJ databases">
        <authorList>
            <person name="Varghese N."/>
            <person name="Submissions S."/>
        </authorList>
    </citation>
    <scope>NUCLEOTIDE SEQUENCE [LARGE SCALE GENOMIC DNA]</scope>
    <source>
        <strain evidence="10">DSM 19110</strain>
    </source>
</reference>
<dbReference type="Gene3D" id="3.20.20.80">
    <property type="entry name" value="Glycosidases"/>
    <property type="match status" value="1"/>
</dbReference>
<dbReference type="PANTHER" id="PTHR11177">
    <property type="entry name" value="CHITINASE"/>
    <property type="match status" value="1"/>
</dbReference>
<dbReference type="PROSITE" id="PS01095">
    <property type="entry name" value="GH18_1"/>
    <property type="match status" value="1"/>
</dbReference>